<name>A0A0W0ZQ01_9GAMM</name>
<sequence length="197" mass="22003">MPVVTKKDALKKIAADLLCEKSKVDNAYRSTLDLNFYHDVPLIDNSDCERIKRRKDVIDAVYQELFNAIAPFSTADQKYIPVSGNLQEHINKHIDTLDETQAEAALKSFTDENSFISQLTQPMDRSEMVKPDCSPFSTDKKDQAKNISAIRGHTIDGGWALSFFSKIINLAKEALGVKTSSEKVLDSTMELARSSLS</sequence>
<keyword evidence="2" id="KW-1185">Reference proteome</keyword>
<accession>A0A0W0ZQ01</accession>
<dbReference type="PATRIC" id="fig|947033.5.peg.314"/>
<proteinExistence type="predicted"/>
<organism evidence="1 2">
    <name type="scientific">Legionella steelei</name>
    <dbReference type="NCBI Taxonomy" id="947033"/>
    <lineage>
        <taxon>Bacteria</taxon>
        <taxon>Pseudomonadati</taxon>
        <taxon>Pseudomonadota</taxon>
        <taxon>Gammaproteobacteria</taxon>
        <taxon>Legionellales</taxon>
        <taxon>Legionellaceae</taxon>
        <taxon>Legionella</taxon>
    </lineage>
</organism>
<dbReference type="EMBL" id="LNYY01000005">
    <property type="protein sequence ID" value="KTD70966.1"/>
    <property type="molecule type" value="Genomic_DNA"/>
</dbReference>
<dbReference type="STRING" id="947033.Lste_0290"/>
<reference evidence="1 2" key="1">
    <citation type="submission" date="2015-11" db="EMBL/GenBank/DDBJ databases">
        <title>Genomic analysis of 38 Legionella species identifies large and diverse effector repertoires.</title>
        <authorList>
            <person name="Burstein D."/>
            <person name="Amaro F."/>
            <person name="Zusman T."/>
            <person name="Lifshitz Z."/>
            <person name="Cohen O."/>
            <person name="Gilbert J.A."/>
            <person name="Pupko T."/>
            <person name="Shuman H.A."/>
            <person name="Segal G."/>
        </authorList>
    </citation>
    <scope>NUCLEOTIDE SEQUENCE [LARGE SCALE GENOMIC DNA]</scope>
    <source>
        <strain evidence="1 2">IMVS3376</strain>
    </source>
</reference>
<evidence type="ECO:0000313" key="2">
    <source>
        <dbReference type="Proteomes" id="UP000054926"/>
    </source>
</evidence>
<dbReference type="Proteomes" id="UP000054926">
    <property type="component" value="Unassembled WGS sequence"/>
</dbReference>
<gene>
    <name evidence="1" type="ORF">Lste_0290</name>
</gene>
<dbReference type="AlphaFoldDB" id="A0A0W0ZQ01"/>
<protein>
    <submittedName>
        <fullName evidence="1">Uncharacterized protein</fullName>
    </submittedName>
</protein>
<evidence type="ECO:0000313" key="1">
    <source>
        <dbReference type="EMBL" id="KTD70966.1"/>
    </source>
</evidence>
<comment type="caution">
    <text evidence="1">The sequence shown here is derived from an EMBL/GenBank/DDBJ whole genome shotgun (WGS) entry which is preliminary data.</text>
</comment>
<dbReference type="RefSeq" id="WP_058509308.1">
    <property type="nucleotide sequence ID" value="NZ_DAIOMV010000003.1"/>
</dbReference>